<dbReference type="Pfam" id="PF07883">
    <property type="entry name" value="Cupin_2"/>
    <property type="match status" value="1"/>
</dbReference>
<accession>A0ABV3P856</accession>
<evidence type="ECO:0000313" key="3">
    <source>
        <dbReference type="Proteomes" id="UP001555826"/>
    </source>
</evidence>
<dbReference type="CDD" id="cd02215">
    <property type="entry name" value="cupin_QDO_N_C"/>
    <property type="match status" value="1"/>
</dbReference>
<organism evidence="2 3">
    <name type="scientific">Kineococcus endophyticus</name>
    <dbReference type="NCBI Taxonomy" id="1181883"/>
    <lineage>
        <taxon>Bacteria</taxon>
        <taxon>Bacillati</taxon>
        <taxon>Actinomycetota</taxon>
        <taxon>Actinomycetes</taxon>
        <taxon>Kineosporiales</taxon>
        <taxon>Kineosporiaceae</taxon>
        <taxon>Kineococcus</taxon>
    </lineage>
</organism>
<evidence type="ECO:0000259" key="1">
    <source>
        <dbReference type="Pfam" id="PF07883"/>
    </source>
</evidence>
<keyword evidence="3" id="KW-1185">Reference proteome</keyword>
<dbReference type="PANTHER" id="PTHR36440:SF1">
    <property type="entry name" value="PUTATIVE (AFU_ORTHOLOGUE AFUA_8G07350)-RELATED"/>
    <property type="match status" value="1"/>
</dbReference>
<gene>
    <name evidence="2" type="ORF">AB1207_13070</name>
</gene>
<protein>
    <submittedName>
        <fullName evidence="2">Quercetin 2,3-dioxygenase</fullName>
    </submittedName>
</protein>
<sequence length="189" mass="20678">MSFQHLRDADGRPAWSGVLPGRPEPYVLRRGEGEHANLFGDLFTLLVSADETDGQFGVFTSTCPSGELIPTHSHAGTHEVFHVLDGAVRLFLADRDGRHRTHLLRAGDFGFVPAGLPHAYRVEEAAQLLGVVTGGFERFPQTMGTPTDDLAEQPPFVPEVPRLLAAARALDVELMLGFRWDVPGDEEGR</sequence>
<dbReference type="SUPFAM" id="SSF51182">
    <property type="entry name" value="RmlC-like cupins"/>
    <property type="match status" value="1"/>
</dbReference>
<dbReference type="RefSeq" id="WP_367638811.1">
    <property type="nucleotide sequence ID" value="NZ_JBFNQN010000008.1"/>
</dbReference>
<dbReference type="Proteomes" id="UP001555826">
    <property type="component" value="Unassembled WGS sequence"/>
</dbReference>
<dbReference type="InterPro" id="IPR011051">
    <property type="entry name" value="RmlC_Cupin_sf"/>
</dbReference>
<dbReference type="Gene3D" id="2.60.120.10">
    <property type="entry name" value="Jelly Rolls"/>
    <property type="match status" value="1"/>
</dbReference>
<name>A0ABV3P856_9ACTN</name>
<reference evidence="2 3" key="1">
    <citation type="submission" date="2024-07" db="EMBL/GenBank/DDBJ databases">
        <authorList>
            <person name="Thanompreechachai J."/>
            <person name="Duangmal K."/>
        </authorList>
    </citation>
    <scope>NUCLEOTIDE SEQUENCE [LARGE SCALE GENOMIC DNA]</scope>
    <source>
        <strain evidence="2 3">KCTC 19886</strain>
    </source>
</reference>
<evidence type="ECO:0000313" key="2">
    <source>
        <dbReference type="EMBL" id="MEW9265682.1"/>
    </source>
</evidence>
<dbReference type="EMBL" id="JBFNQN010000008">
    <property type="protein sequence ID" value="MEW9265682.1"/>
    <property type="molecule type" value="Genomic_DNA"/>
</dbReference>
<dbReference type="InterPro" id="IPR013096">
    <property type="entry name" value="Cupin_2"/>
</dbReference>
<dbReference type="PANTHER" id="PTHR36440">
    <property type="entry name" value="PUTATIVE (AFU_ORTHOLOGUE AFUA_8G07350)-RELATED"/>
    <property type="match status" value="1"/>
</dbReference>
<proteinExistence type="predicted"/>
<dbReference type="InterPro" id="IPR014710">
    <property type="entry name" value="RmlC-like_jellyroll"/>
</dbReference>
<feature type="domain" description="Cupin type-2" evidence="1">
    <location>
        <begin position="63"/>
        <end position="128"/>
    </location>
</feature>
<comment type="caution">
    <text evidence="2">The sequence shown here is derived from an EMBL/GenBank/DDBJ whole genome shotgun (WGS) entry which is preliminary data.</text>
</comment>
<dbReference type="InterPro" id="IPR053146">
    <property type="entry name" value="QDO-like"/>
</dbReference>